<dbReference type="Proteomes" id="UP001589670">
    <property type="component" value="Unassembled WGS sequence"/>
</dbReference>
<feature type="domain" description="Xaa-Pro dipeptidyl-peptidase C-terminal" evidence="2">
    <location>
        <begin position="334"/>
        <end position="591"/>
    </location>
</feature>
<protein>
    <submittedName>
        <fullName evidence="3">CocE/NonD family hydrolase</fullName>
    </submittedName>
</protein>
<dbReference type="SMART" id="SM00939">
    <property type="entry name" value="PepX_C"/>
    <property type="match status" value="1"/>
</dbReference>
<dbReference type="InterPro" id="IPR029058">
    <property type="entry name" value="AB_hydrolase_fold"/>
</dbReference>
<dbReference type="InterPro" id="IPR000383">
    <property type="entry name" value="Xaa-Pro-like_dom"/>
</dbReference>
<proteinExistence type="predicted"/>
<evidence type="ECO:0000259" key="2">
    <source>
        <dbReference type="SMART" id="SM00939"/>
    </source>
</evidence>
<dbReference type="SUPFAM" id="SSF53474">
    <property type="entry name" value="alpha/beta-Hydrolases"/>
    <property type="match status" value="1"/>
</dbReference>
<dbReference type="InterPro" id="IPR005674">
    <property type="entry name" value="CocE/Ser_esterase"/>
</dbReference>
<gene>
    <name evidence="3" type="ORF">ACFFU4_10465</name>
</gene>
<dbReference type="RefSeq" id="WP_377069713.1">
    <property type="nucleotide sequence ID" value="NZ_JBHMEC010000015.1"/>
</dbReference>
<dbReference type="InterPro" id="IPR013736">
    <property type="entry name" value="Xaa-Pro_dipept_C"/>
</dbReference>
<dbReference type="Pfam" id="PF08530">
    <property type="entry name" value="PepX_C"/>
    <property type="match status" value="1"/>
</dbReference>
<evidence type="ECO:0000313" key="4">
    <source>
        <dbReference type="Proteomes" id="UP001589670"/>
    </source>
</evidence>
<reference evidence="3 4" key="1">
    <citation type="submission" date="2024-09" db="EMBL/GenBank/DDBJ databases">
        <authorList>
            <person name="Sun Q."/>
            <person name="Mori K."/>
        </authorList>
    </citation>
    <scope>NUCLEOTIDE SEQUENCE [LARGE SCALE GENOMIC DNA]</scope>
    <source>
        <strain evidence="3 4">CECT 9424</strain>
    </source>
</reference>
<keyword evidence="1 3" id="KW-0378">Hydrolase</keyword>
<dbReference type="EMBL" id="JBHMEC010000015">
    <property type="protein sequence ID" value="MFB9150171.1"/>
    <property type="molecule type" value="Genomic_DNA"/>
</dbReference>
<dbReference type="NCBIfam" id="TIGR00976">
    <property type="entry name" value="CocE_NonD"/>
    <property type="match status" value="1"/>
</dbReference>
<dbReference type="InterPro" id="IPR050585">
    <property type="entry name" value="Xaa-Pro_dipeptidyl-ppase/CocE"/>
</dbReference>
<accession>A0ABV5I0H4</accession>
<dbReference type="Gene3D" id="2.60.120.260">
    <property type="entry name" value="Galactose-binding domain-like"/>
    <property type="match status" value="1"/>
</dbReference>
<comment type="caution">
    <text evidence="3">The sequence shown here is derived from an EMBL/GenBank/DDBJ whole genome shotgun (WGS) entry which is preliminary data.</text>
</comment>
<evidence type="ECO:0000256" key="1">
    <source>
        <dbReference type="ARBA" id="ARBA00022801"/>
    </source>
</evidence>
<dbReference type="SUPFAM" id="SSF49785">
    <property type="entry name" value="Galactose-binding domain-like"/>
    <property type="match status" value="1"/>
</dbReference>
<dbReference type="GO" id="GO:0016787">
    <property type="term" value="F:hydrolase activity"/>
    <property type="evidence" value="ECO:0007669"/>
    <property type="project" value="UniProtKB-KW"/>
</dbReference>
<name>A0ABV5I0H4_9RHOB</name>
<keyword evidence="4" id="KW-1185">Reference proteome</keyword>
<dbReference type="Gene3D" id="3.40.50.1820">
    <property type="entry name" value="alpha/beta hydrolase"/>
    <property type="match status" value="1"/>
</dbReference>
<organism evidence="3 4">
    <name type="scientific">Roseovarius ramblicola</name>
    <dbReference type="NCBI Taxonomy" id="2022336"/>
    <lineage>
        <taxon>Bacteria</taxon>
        <taxon>Pseudomonadati</taxon>
        <taxon>Pseudomonadota</taxon>
        <taxon>Alphaproteobacteria</taxon>
        <taxon>Rhodobacterales</taxon>
        <taxon>Roseobacteraceae</taxon>
        <taxon>Roseovarius</taxon>
    </lineage>
</organism>
<evidence type="ECO:0000313" key="3">
    <source>
        <dbReference type="EMBL" id="MFB9150171.1"/>
    </source>
</evidence>
<dbReference type="InterPro" id="IPR008979">
    <property type="entry name" value="Galactose-bd-like_sf"/>
</dbReference>
<dbReference type="PANTHER" id="PTHR43056:SF10">
    <property type="entry name" value="COCE_NOND FAMILY, PUTATIVE (AFU_ORTHOLOGUE AFUA_7G00600)-RELATED"/>
    <property type="match status" value="1"/>
</dbReference>
<dbReference type="PANTHER" id="PTHR43056">
    <property type="entry name" value="PEPTIDASE S9 PROLYL OLIGOPEPTIDASE"/>
    <property type="match status" value="1"/>
</dbReference>
<dbReference type="Pfam" id="PF02129">
    <property type="entry name" value="Peptidase_S15"/>
    <property type="match status" value="1"/>
</dbReference>
<dbReference type="Gene3D" id="1.10.3020.10">
    <property type="entry name" value="alpha-amino acid ester hydrolase ( Helical cap domain)"/>
    <property type="match status" value="1"/>
</dbReference>
<sequence length="716" mass="79560">MKHLARQFANACEIATLHKGRRLSSDLRTAGVCRSAVRSEGKLMKQASDYPHAVREIHHVEMPMPDGCKLAARIWMPEGAEAAPVPAILEYLPYRKNDFTTARDASMQPYLAGYGYAVIRLDLRGAGDSEGLMVDEYLPQELQDGCDAISWIAEQPWCDGNVGMIGISWGGFNGLQIAALQPPALKAVVTLCSTDDRYADDIHYMGGCLLGEQLSWASIMFGRNTLPPDPANVGDKWRDMWLERLEGSGLWLKTWLEHQRRDDFWRHGSVCEDWSKVQVPVYAVSGWADGYPRSVFRLMEHLQGPKKGLVGPWAHRYPHMGEPGPAIGFLQDELRWWDHWLKGRDTGIMAEPMLRLYMQDSVLPKGHYKARPGRWIAEPSWPSPQVVRTVFHLTPEGGLSLERSAGKAVLHHHSPADVGMASGKWCGYGTPGDAPVDQRREDAGSLCFEIDIPAEGLAFAGDAKVHLRLSVDRPMAQVAARLVDVHPDGGATRLSFGVFNLNHRQGHDKPALLVPGEVYDVTIPMKHVAQMLPAGHRLRLALSSSYFPMIWPAPEPVTLSVHTQGSALELPLRAPAALDDTLADFDAPVAGPPTPTEQIAEPETWFRIVEDAANGEVQMQIADGGGVTRLLTNDITLHKQGYETYGVCLDDVTTAWGRTEWHYGLSRGDWSVRSETRTLLRADASDFIITAELRAWEGDVLVAEKRWDERIARDHM</sequence>